<dbReference type="AlphaFoldDB" id="A0A183PNW8"/>
<sequence length="375" mass="42512">MIYKNPKKERTQLQLGVPDHVGLTNEDDTGIQCLTTLLPATPANIICTHQEKSKDRVEEIGRVYLVITNISEFSDLIWPAIAVDVEHSVTTRDLILAVLNQSENSPSSDITGNLSFLFQLFHSSNSRAQLAILLALVGILSTTDWFCNYENYGNISLYVLSMAGFSVDPNDHLLRKFNQNDSVTNLLQSKIAIRYSALDTIENIIFFHLKYCDECRLSRVSDNKSKISCGYLNEVLNQLVSDSCYSRGTIAMLTRFIRCMSKTRVYRTINLLHSLDSVFQPFVNDTNLEICGRIVSGLMKIADDPNLASEISELYTLITQNLYTENDPLFYVWLSGLVDTFIRNSNETFHSTVIQVNVFFVSLIRIFFVLNSHEL</sequence>
<dbReference type="SUPFAM" id="SSF48371">
    <property type="entry name" value="ARM repeat"/>
    <property type="match status" value="1"/>
</dbReference>
<gene>
    <name evidence="1" type="ORF">SMTD_LOCUS16054</name>
</gene>
<dbReference type="EMBL" id="UZAL01036658">
    <property type="protein sequence ID" value="VDP70254.1"/>
    <property type="molecule type" value="Genomic_DNA"/>
</dbReference>
<proteinExistence type="predicted"/>
<organism evidence="1 2">
    <name type="scientific">Schistosoma mattheei</name>
    <dbReference type="NCBI Taxonomy" id="31246"/>
    <lineage>
        <taxon>Eukaryota</taxon>
        <taxon>Metazoa</taxon>
        <taxon>Spiralia</taxon>
        <taxon>Lophotrochozoa</taxon>
        <taxon>Platyhelminthes</taxon>
        <taxon>Trematoda</taxon>
        <taxon>Digenea</taxon>
        <taxon>Strigeidida</taxon>
        <taxon>Schistosomatoidea</taxon>
        <taxon>Schistosomatidae</taxon>
        <taxon>Schistosoma</taxon>
    </lineage>
</organism>
<dbReference type="Proteomes" id="UP000269396">
    <property type="component" value="Unassembled WGS sequence"/>
</dbReference>
<accession>A0A183PNW8</accession>
<dbReference type="InterPro" id="IPR016024">
    <property type="entry name" value="ARM-type_fold"/>
</dbReference>
<evidence type="ECO:0000313" key="1">
    <source>
        <dbReference type="EMBL" id="VDP70254.1"/>
    </source>
</evidence>
<dbReference type="STRING" id="31246.A0A183PNW8"/>
<name>A0A183PNW8_9TREM</name>
<evidence type="ECO:0000313" key="2">
    <source>
        <dbReference type="Proteomes" id="UP000269396"/>
    </source>
</evidence>
<protein>
    <submittedName>
        <fullName evidence="1">Uncharacterized protein</fullName>
    </submittedName>
</protein>
<keyword evidence="2" id="KW-1185">Reference proteome</keyword>
<reference evidence="1 2" key="1">
    <citation type="submission" date="2018-11" db="EMBL/GenBank/DDBJ databases">
        <authorList>
            <consortium name="Pathogen Informatics"/>
        </authorList>
    </citation>
    <scope>NUCLEOTIDE SEQUENCE [LARGE SCALE GENOMIC DNA]</scope>
    <source>
        <strain>Denwood</strain>
        <strain evidence="2">Zambia</strain>
    </source>
</reference>